<dbReference type="PANTHER" id="PTHR16487:SF0">
    <property type="entry name" value="PROTEIN PHOSPHATASE 4 REGULATORY SUBUNIT 2-RELATED"/>
    <property type="match status" value="1"/>
</dbReference>
<evidence type="ECO:0000256" key="1">
    <source>
        <dbReference type="ARBA" id="ARBA00009207"/>
    </source>
</evidence>
<keyword evidence="4" id="KW-1185">Reference proteome</keyword>
<dbReference type="OMA" id="HMSDHPT"/>
<dbReference type="InterPro" id="IPR015267">
    <property type="entry name" value="PPP4R2"/>
</dbReference>
<feature type="region of interest" description="Disordered" evidence="2">
    <location>
        <begin position="60"/>
        <end position="94"/>
    </location>
</feature>
<dbReference type="GO" id="GO:0005737">
    <property type="term" value="C:cytoplasm"/>
    <property type="evidence" value="ECO:0007669"/>
    <property type="project" value="TreeGrafter"/>
</dbReference>
<dbReference type="GeneID" id="19208776"/>
<organism evidence="3 4">
    <name type="scientific">Coniophora puteana (strain RWD-64-598)</name>
    <name type="common">Brown rot fungus</name>
    <dbReference type="NCBI Taxonomy" id="741705"/>
    <lineage>
        <taxon>Eukaryota</taxon>
        <taxon>Fungi</taxon>
        <taxon>Dikarya</taxon>
        <taxon>Basidiomycota</taxon>
        <taxon>Agaricomycotina</taxon>
        <taxon>Agaricomycetes</taxon>
        <taxon>Agaricomycetidae</taxon>
        <taxon>Boletales</taxon>
        <taxon>Coniophorineae</taxon>
        <taxon>Coniophoraceae</taxon>
        <taxon>Coniophora</taxon>
    </lineage>
</organism>
<dbReference type="KEGG" id="cput:CONPUDRAFT_69976"/>
<reference evidence="4" key="1">
    <citation type="journal article" date="2012" name="Science">
        <title>The Paleozoic origin of enzymatic lignin decomposition reconstructed from 31 fungal genomes.</title>
        <authorList>
            <person name="Floudas D."/>
            <person name="Binder M."/>
            <person name="Riley R."/>
            <person name="Barry K."/>
            <person name="Blanchette R.A."/>
            <person name="Henrissat B."/>
            <person name="Martinez A.T."/>
            <person name="Otillar R."/>
            <person name="Spatafora J.W."/>
            <person name="Yadav J.S."/>
            <person name="Aerts A."/>
            <person name="Benoit I."/>
            <person name="Boyd A."/>
            <person name="Carlson A."/>
            <person name="Copeland A."/>
            <person name="Coutinho P.M."/>
            <person name="de Vries R.P."/>
            <person name="Ferreira P."/>
            <person name="Findley K."/>
            <person name="Foster B."/>
            <person name="Gaskell J."/>
            <person name="Glotzer D."/>
            <person name="Gorecki P."/>
            <person name="Heitman J."/>
            <person name="Hesse C."/>
            <person name="Hori C."/>
            <person name="Igarashi K."/>
            <person name="Jurgens J.A."/>
            <person name="Kallen N."/>
            <person name="Kersten P."/>
            <person name="Kohler A."/>
            <person name="Kuees U."/>
            <person name="Kumar T.K.A."/>
            <person name="Kuo A."/>
            <person name="LaButti K."/>
            <person name="Larrondo L.F."/>
            <person name="Lindquist E."/>
            <person name="Ling A."/>
            <person name="Lombard V."/>
            <person name="Lucas S."/>
            <person name="Lundell T."/>
            <person name="Martin R."/>
            <person name="McLaughlin D.J."/>
            <person name="Morgenstern I."/>
            <person name="Morin E."/>
            <person name="Murat C."/>
            <person name="Nagy L.G."/>
            <person name="Nolan M."/>
            <person name="Ohm R.A."/>
            <person name="Patyshakuliyeva A."/>
            <person name="Rokas A."/>
            <person name="Ruiz-Duenas F.J."/>
            <person name="Sabat G."/>
            <person name="Salamov A."/>
            <person name="Samejima M."/>
            <person name="Schmutz J."/>
            <person name="Slot J.C."/>
            <person name="St John F."/>
            <person name="Stenlid J."/>
            <person name="Sun H."/>
            <person name="Sun S."/>
            <person name="Syed K."/>
            <person name="Tsang A."/>
            <person name="Wiebenga A."/>
            <person name="Young D."/>
            <person name="Pisabarro A."/>
            <person name="Eastwood D.C."/>
            <person name="Martin F."/>
            <person name="Cullen D."/>
            <person name="Grigoriev I.V."/>
            <person name="Hibbett D.S."/>
        </authorList>
    </citation>
    <scope>NUCLEOTIDE SEQUENCE [LARGE SCALE GENOMIC DNA]</scope>
    <source>
        <strain evidence="4">RWD-64-598 SS2</strain>
    </source>
</reference>
<evidence type="ECO:0008006" key="5">
    <source>
        <dbReference type="Google" id="ProtNLM"/>
    </source>
</evidence>
<comment type="similarity">
    <text evidence="1">Belongs to the PPP4R2 family.</text>
</comment>
<sequence>MKRIADDDTVASTYVLISTSNCNLYRDSVDWKQLRDAIEYKVARNINVYLADPPAERAGVEERSALKGTPSPLLSGNLKLPPFPPRKGDENRSDVPKVHMTHEEAHEVKNNLYERLHDFEDNPPFTIQRICELCIRPKDHYKAVGKYLRAVERTLLVTSTWNSFPVDHGDAGPVTIPITFGATLSTAPVTPTFSPIPFLHDDARRSSSRSPPPSPLTLNAIDAINSVEAIDDVQNKAIGLVDELDDPSPGHMSDHPTALSAVTTVVSHPFLETLETRFVKAEGDEKDLNAKSDTEMEEVDDKENRN</sequence>
<comment type="caution">
    <text evidence="3">The sequence shown here is derived from an EMBL/GenBank/DDBJ whole genome shotgun (WGS) entry which is preliminary data.</text>
</comment>
<feature type="region of interest" description="Disordered" evidence="2">
    <location>
        <begin position="282"/>
        <end position="306"/>
    </location>
</feature>
<dbReference type="Pfam" id="PF09184">
    <property type="entry name" value="PPP4R2"/>
    <property type="match status" value="1"/>
</dbReference>
<dbReference type="EMBL" id="JH711574">
    <property type="protein sequence ID" value="EIW85049.1"/>
    <property type="molecule type" value="Genomic_DNA"/>
</dbReference>
<protein>
    <recommendedName>
        <fullName evidence="5">PPP4R2-domain-containing protein</fullName>
    </recommendedName>
</protein>
<feature type="compositionally biased region" description="Acidic residues" evidence="2">
    <location>
        <begin position="295"/>
        <end position="306"/>
    </location>
</feature>
<evidence type="ECO:0000313" key="4">
    <source>
        <dbReference type="Proteomes" id="UP000053558"/>
    </source>
</evidence>
<dbReference type="GO" id="GO:0030289">
    <property type="term" value="C:protein phosphatase 4 complex"/>
    <property type="evidence" value="ECO:0007669"/>
    <property type="project" value="InterPro"/>
</dbReference>
<feature type="compositionally biased region" description="Basic and acidic residues" evidence="2">
    <location>
        <begin position="282"/>
        <end position="294"/>
    </location>
</feature>
<evidence type="ECO:0000256" key="2">
    <source>
        <dbReference type="SAM" id="MobiDB-lite"/>
    </source>
</evidence>
<dbReference type="AlphaFoldDB" id="A0A5M3N0X8"/>
<proteinExistence type="inferred from homology"/>
<dbReference type="GO" id="GO:0019888">
    <property type="term" value="F:protein phosphatase regulator activity"/>
    <property type="evidence" value="ECO:0007669"/>
    <property type="project" value="InterPro"/>
</dbReference>
<dbReference type="OrthoDB" id="341898at2759"/>
<dbReference type="RefSeq" id="XP_007764169.1">
    <property type="nucleotide sequence ID" value="XM_007765979.1"/>
</dbReference>
<dbReference type="Proteomes" id="UP000053558">
    <property type="component" value="Unassembled WGS sequence"/>
</dbReference>
<name>A0A5M3N0X8_CONPW</name>
<evidence type="ECO:0000313" key="3">
    <source>
        <dbReference type="EMBL" id="EIW85049.1"/>
    </source>
</evidence>
<dbReference type="GO" id="GO:0005634">
    <property type="term" value="C:nucleus"/>
    <property type="evidence" value="ECO:0007669"/>
    <property type="project" value="TreeGrafter"/>
</dbReference>
<dbReference type="PANTHER" id="PTHR16487">
    <property type="entry name" value="PPP4R2-RELATED PROTEIN"/>
    <property type="match status" value="1"/>
</dbReference>
<gene>
    <name evidence="3" type="ORF">CONPUDRAFT_69976</name>
</gene>
<accession>A0A5M3N0X8</accession>